<dbReference type="Proteomes" id="UP001314205">
    <property type="component" value="Unassembled WGS sequence"/>
</dbReference>
<dbReference type="InterPro" id="IPR036396">
    <property type="entry name" value="Cyt_P450_sf"/>
</dbReference>
<evidence type="ECO:0000256" key="2">
    <source>
        <dbReference type="ARBA" id="ARBA00003690"/>
    </source>
</evidence>
<feature type="binding site" description="axial binding residue" evidence="14">
    <location>
        <position position="439"/>
    </location>
    <ligand>
        <name>heme</name>
        <dbReference type="ChEBI" id="CHEBI:30413"/>
    </ligand>
    <ligandPart>
        <name>Fe</name>
        <dbReference type="ChEBI" id="CHEBI:18248"/>
    </ligandPart>
</feature>
<evidence type="ECO:0000256" key="5">
    <source>
        <dbReference type="ARBA" id="ARBA00010617"/>
    </source>
</evidence>
<protein>
    <submittedName>
        <fullName evidence="16">Uncharacterized protein</fullName>
    </submittedName>
</protein>
<keyword evidence="13" id="KW-0472">Membrane</keyword>
<evidence type="ECO:0000256" key="11">
    <source>
        <dbReference type="ARBA" id="ARBA00023004"/>
    </source>
</evidence>
<evidence type="ECO:0000256" key="10">
    <source>
        <dbReference type="ARBA" id="ARBA00023002"/>
    </source>
</evidence>
<evidence type="ECO:0000256" key="14">
    <source>
        <dbReference type="PIRSR" id="PIRSR602401-1"/>
    </source>
</evidence>
<dbReference type="InterPro" id="IPR001128">
    <property type="entry name" value="Cyt_P450"/>
</dbReference>
<dbReference type="AlphaFoldDB" id="A0AAV1LHB4"/>
<evidence type="ECO:0000256" key="3">
    <source>
        <dbReference type="ARBA" id="ARBA00004174"/>
    </source>
</evidence>
<dbReference type="GO" id="GO:0020037">
    <property type="term" value="F:heme binding"/>
    <property type="evidence" value="ECO:0007669"/>
    <property type="project" value="InterPro"/>
</dbReference>
<keyword evidence="9" id="KW-0492">Microsome</keyword>
<dbReference type="GO" id="GO:0005789">
    <property type="term" value="C:endoplasmic reticulum membrane"/>
    <property type="evidence" value="ECO:0007669"/>
    <property type="project" value="UniProtKB-SubCell"/>
</dbReference>
<sequence length="492" mass="56409">MLSLALFCITFVLSWTWWLRNTKSKLEPPAYPGALPLIGHLHLLIGNSVYLWNLVKQISYTSLRMGGVITLSVGPRTIYVVTDPEDSLTFANACLQKETIYEFAKPWFGEGLITGTVSIWKRHRKLLSPAFSQLVLDGFQGVFNSQSRRLVKDLEVEVGKGPFDQWVYTRRNALETICMTAMGVDFSKSSLPYSQFEQAIEQCFSILVERFQKFWLHNDFIYSWSTLKKKEDQCLRILHNMSNTVMQLRKAAYLNNKKNGLEASSGTKFKAFVDLLLELSIETGALNDLEIREEVDTIIVAGHDTTATTLMFTLVLIGSYPKVQERIFEELHYVFGDDDRDVTKQDLSRLEYLEAVLKESMRIYPIVPVTARLLDKNVKLKNYTLTAGHGCFIFMYGIHRHAMWGDDAEEFKPERWLDTATLPLCPSAFAPFSIGRRICIGKAFAFMSMKTTLAHVLRHYRVKGDHTKMELKIDVMLKPAYGHHISIERRTK</sequence>
<keyword evidence="7 14" id="KW-0479">Metal-binding</keyword>
<dbReference type="PROSITE" id="PS00086">
    <property type="entry name" value="CYTOCHROME_P450"/>
    <property type="match status" value="1"/>
</dbReference>
<dbReference type="EMBL" id="CAVLGL010000090">
    <property type="protein sequence ID" value="CAK1594479.1"/>
    <property type="molecule type" value="Genomic_DNA"/>
</dbReference>
<dbReference type="Pfam" id="PF00067">
    <property type="entry name" value="p450"/>
    <property type="match status" value="1"/>
</dbReference>
<comment type="similarity">
    <text evidence="5 15">Belongs to the cytochrome P450 family.</text>
</comment>
<dbReference type="PANTHER" id="PTHR24291">
    <property type="entry name" value="CYTOCHROME P450 FAMILY 4"/>
    <property type="match status" value="1"/>
</dbReference>
<evidence type="ECO:0000256" key="1">
    <source>
        <dbReference type="ARBA" id="ARBA00001971"/>
    </source>
</evidence>
<dbReference type="SUPFAM" id="SSF48264">
    <property type="entry name" value="Cytochrome P450"/>
    <property type="match status" value="1"/>
</dbReference>
<evidence type="ECO:0000256" key="7">
    <source>
        <dbReference type="ARBA" id="ARBA00022723"/>
    </source>
</evidence>
<accession>A0AAV1LHB4</accession>
<evidence type="ECO:0000256" key="12">
    <source>
        <dbReference type="ARBA" id="ARBA00023033"/>
    </source>
</evidence>
<dbReference type="GO" id="GO:0005506">
    <property type="term" value="F:iron ion binding"/>
    <property type="evidence" value="ECO:0007669"/>
    <property type="project" value="InterPro"/>
</dbReference>
<dbReference type="PRINTS" id="PR00385">
    <property type="entry name" value="P450"/>
</dbReference>
<dbReference type="PANTHER" id="PTHR24291:SF189">
    <property type="entry name" value="CYTOCHROME P450 4C3-RELATED"/>
    <property type="match status" value="1"/>
</dbReference>
<evidence type="ECO:0000313" key="16">
    <source>
        <dbReference type="EMBL" id="CAK1594479.1"/>
    </source>
</evidence>
<keyword evidence="8" id="KW-0256">Endoplasmic reticulum</keyword>
<comment type="subcellular location">
    <subcellularLocation>
        <location evidence="4">Endoplasmic reticulum membrane</location>
        <topology evidence="4">Peripheral membrane protein</topology>
    </subcellularLocation>
    <subcellularLocation>
        <location evidence="3">Microsome membrane</location>
        <topology evidence="3">Peripheral membrane protein</topology>
    </subcellularLocation>
</comment>
<keyword evidence="10 15" id="KW-0560">Oxidoreductase</keyword>
<dbReference type="PRINTS" id="PR00463">
    <property type="entry name" value="EP450I"/>
</dbReference>
<dbReference type="GO" id="GO:0016705">
    <property type="term" value="F:oxidoreductase activity, acting on paired donors, with incorporation or reduction of molecular oxygen"/>
    <property type="evidence" value="ECO:0007669"/>
    <property type="project" value="InterPro"/>
</dbReference>
<evidence type="ECO:0000256" key="15">
    <source>
        <dbReference type="RuleBase" id="RU000461"/>
    </source>
</evidence>
<dbReference type="Gene3D" id="1.10.630.10">
    <property type="entry name" value="Cytochrome P450"/>
    <property type="match status" value="1"/>
</dbReference>
<organism evidence="16 17">
    <name type="scientific">Parnassius mnemosyne</name>
    <name type="common">clouded apollo</name>
    <dbReference type="NCBI Taxonomy" id="213953"/>
    <lineage>
        <taxon>Eukaryota</taxon>
        <taxon>Metazoa</taxon>
        <taxon>Ecdysozoa</taxon>
        <taxon>Arthropoda</taxon>
        <taxon>Hexapoda</taxon>
        <taxon>Insecta</taxon>
        <taxon>Pterygota</taxon>
        <taxon>Neoptera</taxon>
        <taxon>Endopterygota</taxon>
        <taxon>Lepidoptera</taxon>
        <taxon>Glossata</taxon>
        <taxon>Ditrysia</taxon>
        <taxon>Papilionoidea</taxon>
        <taxon>Papilionidae</taxon>
        <taxon>Parnassiinae</taxon>
        <taxon>Parnassini</taxon>
        <taxon>Parnassius</taxon>
        <taxon>Driopa</taxon>
    </lineage>
</organism>
<comment type="caution">
    <text evidence="16">The sequence shown here is derived from an EMBL/GenBank/DDBJ whole genome shotgun (WGS) entry which is preliminary data.</text>
</comment>
<gene>
    <name evidence="16" type="ORF">PARMNEM_LOCUS14097</name>
</gene>
<dbReference type="InterPro" id="IPR017972">
    <property type="entry name" value="Cyt_P450_CS"/>
</dbReference>
<evidence type="ECO:0000313" key="17">
    <source>
        <dbReference type="Proteomes" id="UP001314205"/>
    </source>
</evidence>
<dbReference type="InterPro" id="IPR050196">
    <property type="entry name" value="Cytochrome_P450_Monoox"/>
</dbReference>
<keyword evidence="11 14" id="KW-0408">Iron</keyword>
<dbReference type="InterPro" id="IPR002401">
    <property type="entry name" value="Cyt_P450_E_grp-I"/>
</dbReference>
<evidence type="ECO:0000256" key="4">
    <source>
        <dbReference type="ARBA" id="ARBA00004406"/>
    </source>
</evidence>
<comment type="cofactor">
    <cofactor evidence="1 14">
        <name>heme</name>
        <dbReference type="ChEBI" id="CHEBI:30413"/>
    </cofactor>
</comment>
<proteinExistence type="inferred from homology"/>
<evidence type="ECO:0000256" key="9">
    <source>
        <dbReference type="ARBA" id="ARBA00022848"/>
    </source>
</evidence>
<evidence type="ECO:0000256" key="13">
    <source>
        <dbReference type="ARBA" id="ARBA00023136"/>
    </source>
</evidence>
<reference evidence="16 17" key="1">
    <citation type="submission" date="2023-11" db="EMBL/GenBank/DDBJ databases">
        <authorList>
            <person name="Hedman E."/>
            <person name="Englund M."/>
            <person name="Stromberg M."/>
            <person name="Nyberg Akerstrom W."/>
            <person name="Nylinder S."/>
            <person name="Jareborg N."/>
            <person name="Kallberg Y."/>
            <person name="Kronander E."/>
        </authorList>
    </citation>
    <scope>NUCLEOTIDE SEQUENCE [LARGE SCALE GENOMIC DNA]</scope>
</reference>
<name>A0AAV1LHB4_9NEOP</name>
<evidence type="ECO:0000256" key="8">
    <source>
        <dbReference type="ARBA" id="ARBA00022824"/>
    </source>
</evidence>
<keyword evidence="6 14" id="KW-0349">Heme</keyword>
<keyword evidence="12 15" id="KW-0503">Monooxygenase</keyword>
<keyword evidence="17" id="KW-1185">Reference proteome</keyword>
<dbReference type="CDD" id="cd20628">
    <property type="entry name" value="CYP4"/>
    <property type="match status" value="1"/>
</dbReference>
<comment type="function">
    <text evidence="2">May be involved in the metabolism of insect hormones and in the breakdown of synthetic insecticides.</text>
</comment>
<evidence type="ECO:0000256" key="6">
    <source>
        <dbReference type="ARBA" id="ARBA00022617"/>
    </source>
</evidence>
<dbReference type="GO" id="GO:0004497">
    <property type="term" value="F:monooxygenase activity"/>
    <property type="evidence" value="ECO:0007669"/>
    <property type="project" value="UniProtKB-KW"/>
</dbReference>